<dbReference type="SUPFAM" id="SSF52540">
    <property type="entry name" value="P-loop containing nucleoside triphosphate hydrolases"/>
    <property type="match status" value="1"/>
</dbReference>
<dbReference type="PROSITE" id="PS51192">
    <property type="entry name" value="HELICASE_ATP_BIND_1"/>
    <property type="match status" value="1"/>
</dbReference>
<dbReference type="InterPro" id="IPR027417">
    <property type="entry name" value="P-loop_NTPase"/>
</dbReference>
<feature type="compositionally biased region" description="Polar residues" evidence="7">
    <location>
        <begin position="1"/>
        <end position="20"/>
    </location>
</feature>
<dbReference type="AlphaFoldDB" id="A0A0G0K4T0"/>
<organism evidence="11 12">
    <name type="scientific">Candidatus Shapirobacteria bacterium GW2011_GWE2_38_30</name>
    <dbReference type="NCBI Taxonomy" id="1618490"/>
    <lineage>
        <taxon>Bacteria</taxon>
        <taxon>Candidatus Shapironibacteriota</taxon>
    </lineage>
</organism>
<feature type="short sequence motif" description="Q motif" evidence="6">
    <location>
        <begin position="69"/>
        <end position="97"/>
    </location>
</feature>
<dbReference type="InterPro" id="IPR014014">
    <property type="entry name" value="RNA_helicase_DEAD_Q_motif"/>
</dbReference>
<dbReference type="SMART" id="SM00487">
    <property type="entry name" value="DEXDc"/>
    <property type="match status" value="1"/>
</dbReference>
<evidence type="ECO:0000259" key="8">
    <source>
        <dbReference type="PROSITE" id="PS51192"/>
    </source>
</evidence>
<evidence type="ECO:0000313" key="12">
    <source>
        <dbReference type="Proteomes" id="UP000034406"/>
    </source>
</evidence>
<dbReference type="PROSITE" id="PS51194">
    <property type="entry name" value="HELICASE_CTER"/>
    <property type="match status" value="1"/>
</dbReference>
<dbReference type="Pfam" id="PF00270">
    <property type="entry name" value="DEAD"/>
    <property type="match status" value="1"/>
</dbReference>
<comment type="caution">
    <text evidence="11">The sequence shown here is derived from an EMBL/GenBank/DDBJ whole genome shotgun (WGS) entry which is preliminary data.</text>
</comment>
<dbReference type="CDD" id="cd00268">
    <property type="entry name" value="DEADc"/>
    <property type="match status" value="1"/>
</dbReference>
<dbReference type="GO" id="GO:0016787">
    <property type="term" value="F:hydrolase activity"/>
    <property type="evidence" value="ECO:0007669"/>
    <property type="project" value="UniProtKB-KW"/>
</dbReference>
<evidence type="ECO:0000256" key="3">
    <source>
        <dbReference type="ARBA" id="ARBA00022806"/>
    </source>
</evidence>
<feature type="domain" description="Helicase ATP-binding" evidence="8">
    <location>
        <begin position="100"/>
        <end position="269"/>
    </location>
</feature>
<keyword evidence="4" id="KW-0067">ATP-binding</keyword>
<keyword evidence="2" id="KW-0378">Hydrolase</keyword>
<dbReference type="PROSITE" id="PS51195">
    <property type="entry name" value="Q_MOTIF"/>
    <property type="match status" value="1"/>
</dbReference>
<reference evidence="11 12" key="1">
    <citation type="journal article" date="2015" name="Nature">
        <title>rRNA introns, odd ribosomes, and small enigmatic genomes across a large radiation of phyla.</title>
        <authorList>
            <person name="Brown C.T."/>
            <person name="Hug L.A."/>
            <person name="Thomas B.C."/>
            <person name="Sharon I."/>
            <person name="Castelle C.J."/>
            <person name="Singh A."/>
            <person name="Wilkins M.J."/>
            <person name="Williams K.H."/>
            <person name="Banfield J.F."/>
        </authorList>
    </citation>
    <scope>NUCLEOTIDE SEQUENCE [LARGE SCALE GENOMIC DNA]</scope>
</reference>
<dbReference type="PANTHER" id="PTHR47959">
    <property type="entry name" value="ATP-DEPENDENT RNA HELICASE RHLE-RELATED"/>
    <property type="match status" value="1"/>
</dbReference>
<dbReference type="InterPro" id="IPR011545">
    <property type="entry name" value="DEAD/DEAH_box_helicase_dom"/>
</dbReference>
<protein>
    <submittedName>
        <fullName evidence="11">DNA/RNA helicase, superfamily II</fullName>
    </submittedName>
</protein>
<keyword evidence="1" id="KW-0547">Nucleotide-binding</keyword>
<sequence>MYNNSNRNSGGFRKNNNNHGNFRHFSSPGQGRSHFGGRRPRFGTKSIDQSLYIKKAENFISIEDSPTSNSFDDFNLRSDLLANVKAKGFIKPTQIQDQVIPHIMNNRDVLGIANTGTGKTAAFALPLINKILKNQNERIIILAPTRELAMQIKQDFRSFTPGLRVYLALAIGGAYLREQIVDIRRGPNIIIGTPGRIIDLGKRNVINFKGLNTLVLDEVDRMLDMGFIDDIKSIVDQIPTSRQTLFFSATVDKKVESLIDTFLTNPVKISVKTPNASTHVEQNIVRVSRYAKQEKLEELLKLEDFKKVLVFGSTKMIVDKLSISLSQKGVRVGGLHGGKRQSQRQIIVRNFKENRINVLIATDVAARGLDIADITHVINYDEPNNYDDYIHRIGRTGRGDSKGMALTFVD</sequence>
<feature type="domain" description="Helicase C-terminal" evidence="9">
    <location>
        <begin position="295"/>
        <end position="410"/>
    </location>
</feature>
<comment type="similarity">
    <text evidence="5">Belongs to the DEAD box helicase family.</text>
</comment>
<gene>
    <name evidence="11" type="ORF">US90_C0006G0028</name>
</gene>
<accession>A0A0G0K4T0</accession>
<dbReference type="GO" id="GO:0005829">
    <property type="term" value="C:cytosol"/>
    <property type="evidence" value="ECO:0007669"/>
    <property type="project" value="TreeGrafter"/>
</dbReference>
<dbReference type="GO" id="GO:0005524">
    <property type="term" value="F:ATP binding"/>
    <property type="evidence" value="ECO:0007669"/>
    <property type="project" value="UniProtKB-KW"/>
</dbReference>
<dbReference type="InterPro" id="IPR050079">
    <property type="entry name" value="DEAD_box_RNA_helicase"/>
</dbReference>
<keyword evidence="3 11" id="KW-0347">Helicase</keyword>
<dbReference type="GO" id="GO:0003676">
    <property type="term" value="F:nucleic acid binding"/>
    <property type="evidence" value="ECO:0007669"/>
    <property type="project" value="InterPro"/>
</dbReference>
<dbReference type="Gene3D" id="3.40.50.300">
    <property type="entry name" value="P-loop containing nucleotide triphosphate hydrolases"/>
    <property type="match status" value="2"/>
</dbReference>
<dbReference type="PANTHER" id="PTHR47959:SF13">
    <property type="entry name" value="ATP-DEPENDENT RNA HELICASE RHLE"/>
    <property type="match status" value="1"/>
</dbReference>
<dbReference type="InterPro" id="IPR044742">
    <property type="entry name" value="DEAD/DEAH_RhlB"/>
</dbReference>
<evidence type="ECO:0000259" key="10">
    <source>
        <dbReference type="PROSITE" id="PS51195"/>
    </source>
</evidence>
<dbReference type="InterPro" id="IPR014001">
    <property type="entry name" value="Helicase_ATP-bd"/>
</dbReference>
<dbReference type="SMART" id="SM00490">
    <property type="entry name" value="HELICc"/>
    <property type="match status" value="1"/>
</dbReference>
<feature type="domain" description="DEAD-box RNA helicase Q" evidence="10">
    <location>
        <begin position="69"/>
        <end position="97"/>
    </location>
</feature>
<evidence type="ECO:0000256" key="7">
    <source>
        <dbReference type="SAM" id="MobiDB-lite"/>
    </source>
</evidence>
<name>A0A0G0K4T0_9BACT</name>
<evidence type="ECO:0000313" key="11">
    <source>
        <dbReference type="EMBL" id="KKQ70475.1"/>
    </source>
</evidence>
<dbReference type="STRING" id="1618490.US90_C0006G0028"/>
<dbReference type="EMBL" id="LBUT01000006">
    <property type="protein sequence ID" value="KKQ70475.1"/>
    <property type="molecule type" value="Genomic_DNA"/>
</dbReference>
<dbReference type="CDD" id="cd18787">
    <property type="entry name" value="SF2_C_DEAD"/>
    <property type="match status" value="1"/>
</dbReference>
<evidence type="ECO:0000256" key="2">
    <source>
        <dbReference type="ARBA" id="ARBA00022801"/>
    </source>
</evidence>
<feature type="region of interest" description="Disordered" evidence="7">
    <location>
        <begin position="1"/>
        <end position="40"/>
    </location>
</feature>
<dbReference type="Pfam" id="PF00271">
    <property type="entry name" value="Helicase_C"/>
    <property type="match status" value="1"/>
</dbReference>
<dbReference type="GO" id="GO:0003724">
    <property type="term" value="F:RNA helicase activity"/>
    <property type="evidence" value="ECO:0007669"/>
    <property type="project" value="InterPro"/>
</dbReference>
<evidence type="ECO:0000256" key="5">
    <source>
        <dbReference type="ARBA" id="ARBA00038437"/>
    </source>
</evidence>
<evidence type="ECO:0000256" key="6">
    <source>
        <dbReference type="PROSITE-ProRule" id="PRU00552"/>
    </source>
</evidence>
<proteinExistence type="inferred from homology"/>
<evidence type="ECO:0000256" key="4">
    <source>
        <dbReference type="ARBA" id="ARBA00022840"/>
    </source>
</evidence>
<dbReference type="Proteomes" id="UP000034406">
    <property type="component" value="Unassembled WGS sequence"/>
</dbReference>
<evidence type="ECO:0000259" key="9">
    <source>
        <dbReference type="PROSITE" id="PS51194"/>
    </source>
</evidence>
<evidence type="ECO:0000256" key="1">
    <source>
        <dbReference type="ARBA" id="ARBA00022741"/>
    </source>
</evidence>
<dbReference type="InterPro" id="IPR001650">
    <property type="entry name" value="Helicase_C-like"/>
</dbReference>